<dbReference type="Proteomes" id="UP001456513">
    <property type="component" value="Unassembled WGS sequence"/>
</dbReference>
<dbReference type="Pfam" id="PF18096">
    <property type="entry name" value="Thump_like"/>
    <property type="match status" value="1"/>
</dbReference>
<evidence type="ECO:0000313" key="3">
    <source>
        <dbReference type="Proteomes" id="UP001456513"/>
    </source>
</evidence>
<protein>
    <submittedName>
        <fullName evidence="2">Class I SAM-dependent methyltransferase</fullName>
    </submittedName>
</protein>
<dbReference type="Gene3D" id="3.40.50.150">
    <property type="entry name" value="Vaccinia Virus protein VP39"/>
    <property type="match status" value="1"/>
</dbReference>
<evidence type="ECO:0000313" key="2">
    <source>
        <dbReference type="EMBL" id="MEK8072071.1"/>
    </source>
</evidence>
<proteinExistence type="predicted"/>
<sequence length="390" mass="42037">MGYEFTGTDLDFLRSEAGAGALAAVDDLELGARTSVRDTAWVRTRFPDHASALIETVTVRRKARVKLLDSDHWLVTDEAVQQATPTMVARRRATRLAGRRVHDVTCSIGSELAALVSTADVAVGSDLDPIRLRMAAHNVLGATVLRADALTPITRGTVVVADPGRRAGGRRRHDPAALQPPLPDLFDAYRGRDLVVKCAPGLDFDAVDWTGEIEVVSLDGGVREACLWSEGLSENGVRRRASVLRSDGSVLELTDAESDDIPVRPPGRYIVDPDGAVVRAGLVRHYGARFGLWQLDPRIAYLTGDTIPTGVRGFPILEQAKFSEKVLRQQLNRLDCGSVEILVRGVDVDPAILRPKLKLRGSVALSVVIARVDRSAVAFVCAPGAVGQPV</sequence>
<keyword evidence="2" id="KW-0489">Methyltransferase</keyword>
<dbReference type="GO" id="GO:0008168">
    <property type="term" value="F:methyltransferase activity"/>
    <property type="evidence" value="ECO:0007669"/>
    <property type="project" value="UniProtKB-KW"/>
</dbReference>
<reference evidence="2 3" key="1">
    <citation type="submission" date="2024-03" db="EMBL/GenBank/DDBJ databases">
        <title>Rhodococcus navarretei sp. nov. and Pseudarthrobacter quantumdoti sp. nov., two new species with the ability to biosynthesize Quantum Dots isolated from soil samples at Union Glacier, Antarctica.</title>
        <authorList>
            <person name="Vargas M."/>
        </authorList>
    </citation>
    <scope>NUCLEOTIDE SEQUENCE [LARGE SCALE GENOMIC DNA]</scope>
    <source>
        <strain evidence="2 3">EXRC-4A-4</strain>
    </source>
</reference>
<comment type="caution">
    <text evidence="2">The sequence shown here is derived from an EMBL/GenBank/DDBJ whole genome shotgun (WGS) entry which is preliminary data.</text>
</comment>
<dbReference type="InterPro" id="IPR041497">
    <property type="entry name" value="Thump-like"/>
</dbReference>
<accession>A0ABU9CZ62</accession>
<organism evidence="2 3">
    <name type="scientific">Rhodococcus navarretei</name>
    <dbReference type="NCBI Taxonomy" id="3128981"/>
    <lineage>
        <taxon>Bacteria</taxon>
        <taxon>Bacillati</taxon>
        <taxon>Actinomycetota</taxon>
        <taxon>Actinomycetes</taxon>
        <taxon>Mycobacteriales</taxon>
        <taxon>Nocardiaceae</taxon>
        <taxon>Rhodococcus</taxon>
    </lineage>
</organism>
<gene>
    <name evidence="2" type="ORF">AABD04_14610</name>
</gene>
<keyword evidence="2" id="KW-0808">Transferase</keyword>
<dbReference type="GO" id="GO:0032259">
    <property type="term" value="P:methylation"/>
    <property type="evidence" value="ECO:0007669"/>
    <property type="project" value="UniProtKB-KW"/>
</dbReference>
<evidence type="ECO:0000259" key="1">
    <source>
        <dbReference type="Pfam" id="PF18096"/>
    </source>
</evidence>
<dbReference type="InterPro" id="IPR029063">
    <property type="entry name" value="SAM-dependent_MTases_sf"/>
</dbReference>
<dbReference type="RefSeq" id="WP_341441598.1">
    <property type="nucleotide sequence ID" value="NZ_JBBPCN010000001.1"/>
</dbReference>
<keyword evidence="3" id="KW-1185">Reference proteome</keyword>
<feature type="domain" description="THUMP-like" evidence="1">
    <location>
        <begin position="311"/>
        <end position="383"/>
    </location>
</feature>
<name>A0ABU9CZ62_9NOCA</name>
<dbReference type="EMBL" id="JBBPCN010000001">
    <property type="protein sequence ID" value="MEK8072071.1"/>
    <property type="molecule type" value="Genomic_DNA"/>
</dbReference>
<dbReference type="SUPFAM" id="SSF53335">
    <property type="entry name" value="S-adenosyl-L-methionine-dependent methyltransferases"/>
    <property type="match status" value="1"/>
</dbReference>